<evidence type="ECO:0000313" key="2">
    <source>
        <dbReference type="EnsemblPlants" id="LPERR01G14210.1"/>
    </source>
</evidence>
<sequence length="368" mass="39859">MGPAAWGSGGRAHHRAACAPTAKRFSGRRVPPGGMAVGPAVCVAARRQFPAITGARHICLLPSYRLAPRWASTNTHRSYMQFVSDFDQLTSDRVHQERTRDQLRYNDDTNGYAMYLQWYRSVVRWRCFPPQDDTDSRQEPTIEMTTAAAPRAAFNEMVEFVDTFSRDSEELVTSLESQPPRSYTAGPQPPPYTSLFAHPRLHVPVGFGESGRLLRPPLGGEGQFVPRWSMGVQPTAPFVDARDYSFPVPTSADVASDSSMAAASPTTPGRHFVQSLFSPDYPEAQNYLGDAPSLTQPTQPTEPPVPTATPPGGRVPTARLLGGKCLPSHPQALPSGTPCTCLSSSPGPSSSRCGNGNGAISKFRTSVE</sequence>
<reference evidence="2" key="3">
    <citation type="submission" date="2015-04" db="UniProtKB">
        <authorList>
            <consortium name="EnsemblPlants"/>
        </authorList>
    </citation>
    <scope>IDENTIFICATION</scope>
</reference>
<reference evidence="3" key="2">
    <citation type="submission" date="2013-12" db="EMBL/GenBank/DDBJ databases">
        <authorList>
            <person name="Yu Y."/>
            <person name="Lee S."/>
            <person name="de Baynast K."/>
            <person name="Wissotski M."/>
            <person name="Liu L."/>
            <person name="Talag J."/>
            <person name="Goicoechea J."/>
            <person name="Angelova A."/>
            <person name="Jetty R."/>
            <person name="Kudrna D."/>
            <person name="Golser W."/>
            <person name="Rivera L."/>
            <person name="Zhang J."/>
            <person name="Wing R."/>
        </authorList>
    </citation>
    <scope>NUCLEOTIDE SEQUENCE</scope>
</reference>
<proteinExistence type="predicted"/>
<name>A0A0D9V137_9ORYZ</name>
<reference evidence="2 3" key="1">
    <citation type="submission" date="2012-08" db="EMBL/GenBank/DDBJ databases">
        <title>Oryza genome evolution.</title>
        <authorList>
            <person name="Wing R.A."/>
        </authorList>
    </citation>
    <scope>NUCLEOTIDE SEQUENCE</scope>
</reference>
<feature type="region of interest" description="Disordered" evidence="1">
    <location>
        <begin position="285"/>
        <end position="314"/>
    </location>
</feature>
<dbReference type="Proteomes" id="UP000032180">
    <property type="component" value="Chromosome 1"/>
</dbReference>
<feature type="compositionally biased region" description="Pro residues" evidence="1">
    <location>
        <begin position="300"/>
        <end position="309"/>
    </location>
</feature>
<accession>A0A0D9V137</accession>
<evidence type="ECO:0000256" key="1">
    <source>
        <dbReference type="SAM" id="MobiDB-lite"/>
    </source>
</evidence>
<feature type="compositionally biased region" description="Low complexity" evidence="1">
    <location>
        <begin position="343"/>
        <end position="354"/>
    </location>
</feature>
<dbReference type="AlphaFoldDB" id="A0A0D9V137"/>
<dbReference type="Gramene" id="LPERR01G14210.1">
    <property type="protein sequence ID" value="LPERR01G14210.1"/>
    <property type="gene ID" value="LPERR01G14210"/>
</dbReference>
<feature type="region of interest" description="Disordered" evidence="1">
    <location>
        <begin position="1"/>
        <end position="20"/>
    </location>
</feature>
<feature type="region of interest" description="Disordered" evidence="1">
    <location>
        <begin position="336"/>
        <end position="368"/>
    </location>
</feature>
<evidence type="ECO:0000313" key="3">
    <source>
        <dbReference type="Proteomes" id="UP000032180"/>
    </source>
</evidence>
<protein>
    <submittedName>
        <fullName evidence="2">Uncharacterized protein</fullName>
    </submittedName>
</protein>
<organism evidence="2 3">
    <name type="scientific">Leersia perrieri</name>
    <dbReference type="NCBI Taxonomy" id="77586"/>
    <lineage>
        <taxon>Eukaryota</taxon>
        <taxon>Viridiplantae</taxon>
        <taxon>Streptophyta</taxon>
        <taxon>Embryophyta</taxon>
        <taxon>Tracheophyta</taxon>
        <taxon>Spermatophyta</taxon>
        <taxon>Magnoliopsida</taxon>
        <taxon>Liliopsida</taxon>
        <taxon>Poales</taxon>
        <taxon>Poaceae</taxon>
        <taxon>BOP clade</taxon>
        <taxon>Oryzoideae</taxon>
        <taxon>Oryzeae</taxon>
        <taxon>Oryzinae</taxon>
        <taxon>Leersia</taxon>
    </lineage>
</organism>
<dbReference type="EnsemblPlants" id="LPERR01G14210.1">
    <property type="protein sequence ID" value="LPERR01G14210.1"/>
    <property type="gene ID" value="LPERR01G14210"/>
</dbReference>
<dbReference type="HOGENOM" id="CLU_753085_0_0_1"/>
<keyword evidence="3" id="KW-1185">Reference proteome</keyword>